<evidence type="ECO:0000313" key="2">
    <source>
        <dbReference type="Proteomes" id="UP000807504"/>
    </source>
</evidence>
<reference evidence="1" key="2">
    <citation type="submission" date="2020-06" db="EMBL/GenBank/DDBJ databases">
        <authorList>
            <person name="Sheffer M."/>
        </authorList>
    </citation>
    <scope>NUCLEOTIDE SEQUENCE</scope>
</reference>
<sequence>MLLDVRLFLDVPGGIQATGALRTDHEHVEELEPHHEQQLCHTHLSLWASSWCFLAPATVASSLRFLAPATARVVSGGLLAPAVVSVPAYTNLAPGHDFRVDGYGLGYSYRNPLGYSNVIAH</sequence>
<evidence type="ECO:0000313" key="1">
    <source>
        <dbReference type="EMBL" id="KAF8773319.1"/>
    </source>
</evidence>
<dbReference type="EMBL" id="JABXBU010002227">
    <property type="protein sequence ID" value="KAF8773319.1"/>
    <property type="molecule type" value="Genomic_DNA"/>
</dbReference>
<gene>
    <name evidence="1" type="ORF">HNY73_015990</name>
</gene>
<protein>
    <submittedName>
        <fullName evidence="1">Uncharacterized protein</fullName>
    </submittedName>
</protein>
<dbReference type="AlphaFoldDB" id="A0A8T0EM93"/>
<organism evidence="1 2">
    <name type="scientific">Argiope bruennichi</name>
    <name type="common">Wasp spider</name>
    <name type="synonym">Aranea bruennichi</name>
    <dbReference type="NCBI Taxonomy" id="94029"/>
    <lineage>
        <taxon>Eukaryota</taxon>
        <taxon>Metazoa</taxon>
        <taxon>Ecdysozoa</taxon>
        <taxon>Arthropoda</taxon>
        <taxon>Chelicerata</taxon>
        <taxon>Arachnida</taxon>
        <taxon>Araneae</taxon>
        <taxon>Araneomorphae</taxon>
        <taxon>Entelegynae</taxon>
        <taxon>Araneoidea</taxon>
        <taxon>Araneidae</taxon>
        <taxon>Argiope</taxon>
    </lineage>
</organism>
<dbReference type="Proteomes" id="UP000807504">
    <property type="component" value="Unassembled WGS sequence"/>
</dbReference>
<proteinExistence type="predicted"/>
<accession>A0A8T0EM93</accession>
<name>A0A8T0EM93_ARGBR</name>
<reference evidence="1" key="1">
    <citation type="journal article" date="2020" name="bioRxiv">
        <title>Chromosome-level reference genome of the European wasp spider Argiope bruennichi: a resource for studies on range expansion and evolutionary adaptation.</title>
        <authorList>
            <person name="Sheffer M.M."/>
            <person name="Hoppe A."/>
            <person name="Krehenwinkel H."/>
            <person name="Uhl G."/>
            <person name="Kuss A.W."/>
            <person name="Jensen L."/>
            <person name="Jensen C."/>
            <person name="Gillespie R.G."/>
            <person name="Hoff K.J."/>
            <person name="Prost S."/>
        </authorList>
    </citation>
    <scope>NUCLEOTIDE SEQUENCE</scope>
</reference>
<keyword evidence="2" id="KW-1185">Reference proteome</keyword>
<comment type="caution">
    <text evidence="1">The sequence shown here is derived from an EMBL/GenBank/DDBJ whole genome shotgun (WGS) entry which is preliminary data.</text>
</comment>